<sequence length="331" mass="35925">MTSRDEAQPKRRRGLLWLVLFLAVLFGLYSAGWFYLADRIRGEARQTIAELERKGIRSDCTRLRVEGYPLRLAVSCNSLAYQDDARGIAATTGALEASTSILRPLVADVTLRGPLRTLAPGLEPLWLDWDQLDIRTRLSRSVPDQLTLTAAGFSGQTDPEDSEPVPLFNVTDLALDLWPDGGDILYRGSFAELDITADALQGRNVPSLDGAGEARLKNGVAFLRSRPRSLRGQALDITNLELSSGEARVAVSGPLAVDDTGLIDADLSIRITNPEAVAEVLATAVPEEAKRIRQGFTALAMMGKQPTMPLKIVQGNAVLGFIPLGRIKPLD</sequence>
<dbReference type="Proteomes" id="UP001549076">
    <property type="component" value="Unassembled WGS sequence"/>
</dbReference>
<proteinExistence type="predicted"/>
<dbReference type="EMBL" id="JBEPML010000003">
    <property type="protein sequence ID" value="MET3791200.1"/>
    <property type="molecule type" value="Genomic_DNA"/>
</dbReference>
<accession>A0ABV2MWL3</accession>
<feature type="transmembrane region" description="Helical" evidence="1">
    <location>
        <begin position="15"/>
        <end position="36"/>
    </location>
</feature>
<keyword evidence="1" id="KW-0812">Transmembrane</keyword>
<name>A0ABV2MWL3_9HYPH</name>
<evidence type="ECO:0000313" key="2">
    <source>
        <dbReference type="EMBL" id="MET3791200.1"/>
    </source>
</evidence>
<dbReference type="InterPro" id="IPR018666">
    <property type="entry name" value="DUF2125"/>
</dbReference>
<evidence type="ECO:0000256" key="1">
    <source>
        <dbReference type="SAM" id="Phobius"/>
    </source>
</evidence>
<dbReference type="Pfam" id="PF09898">
    <property type="entry name" value="DUF2125"/>
    <property type="match status" value="1"/>
</dbReference>
<gene>
    <name evidence="2" type="ORF">ABID37_001403</name>
</gene>
<protein>
    <recommendedName>
        <fullName evidence="4">DUF2125 domain-containing protein</fullName>
    </recommendedName>
</protein>
<keyword evidence="1" id="KW-1133">Transmembrane helix</keyword>
<keyword evidence="3" id="KW-1185">Reference proteome</keyword>
<organism evidence="2 3">
    <name type="scientific">Aquamicrobium terrae</name>
    <dbReference type="NCBI Taxonomy" id="1324945"/>
    <lineage>
        <taxon>Bacteria</taxon>
        <taxon>Pseudomonadati</taxon>
        <taxon>Pseudomonadota</taxon>
        <taxon>Alphaproteobacteria</taxon>
        <taxon>Hyphomicrobiales</taxon>
        <taxon>Phyllobacteriaceae</taxon>
        <taxon>Aquamicrobium</taxon>
    </lineage>
</organism>
<comment type="caution">
    <text evidence="2">The sequence shown here is derived from an EMBL/GenBank/DDBJ whole genome shotgun (WGS) entry which is preliminary data.</text>
</comment>
<keyword evidence="1" id="KW-0472">Membrane</keyword>
<evidence type="ECO:0000313" key="3">
    <source>
        <dbReference type="Proteomes" id="UP001549076"/>
    </source>
</evidence>
<reference evidence="2 3" key="1">
    <citation type="submission" date="2024-06" db="EMBL/GenBank/DDBJ databases">
        <title>Genomic Encyclopedia of Type Strains, Phase IV (KMG-IV): sequencing the most valuable type-strain genomes for metagenomic binning, comparative biology and taxonomic classification.</title>
        <authorList>
            <person name="Goeker M."/>
        </authorList>
    </citation>
    <scope>NUCLEOTIDE SEQUENCE [LARGE SCALE GENOMIC DNA]</scope>
    <source>
        <strain evidence="2 3">DSM 27865</strain>
    </source>
</reference>
<dbReference type="RefSeq" id="WP_354193501.1">
    <property type="nucleotide sequence ID" value="NZ_JBEPML010000003.1"/>
</dbReference>
<evidence type="ECO:0008006" key="4">
    <source>
        <dbReference type="Google" id="ProtNLM"/>
    </source>
</evidence>